<dbReference type="EMBL" id="JAVRRF010000029">
    <property type="protein sequence ID" value="KAK5052437.1"/>
    <property type="molecule type" value="Genomic_DNA"/>
</dbReference>
<accession>A0ABR0J0K0</accession>
<gene>
    <name evidence="1" type="ORF">LTR69_009775</name>
</gene>
<dbReference type="Proteomes" id="UP001345691">
    <property type="component" value="Unassembled WGS sequence"/>
</dbReference>
<sequence>MFTATSVTYAARKSKTLLRAPICNIRSPENLKADNGVLHRPIYGLLKEVMPGTACEVDRMFQATKSSRASLDDWSPSTLVHAPGRFSAGAEDAANAGLGRETQPCWCDRGVDLVSAFLAHIRASRSDRWGEGGRRQPSHGLEALIELPHILVHAVNIKDMV</sequence>
<evidence type="ECO:0000313" key="2">
    <source>
        <dbReference type="Proteomes" id="UP001345691"/>
    </source>
</evidence>
<reference evidence="1 2" key="1">
    <citation type="submission" date="2023-08" db="EMBL/GenBank/DDBJ databases">
        <title>Black Yeasts Isolated from many extreme environments.</title>
        <authorList>
            <person name="Coleine C."/>
            <person name="Stajich J.E."/>
            <person name="Selbmann L."/>
        </authorList>
    </citation>
    <scope>NUCLEOTIDE SEQUENCE [LARGE SCALE GENOMIC DNA]</scope>
    <source>
        <strain evidence="1 2">CCFEE 6328</strain>
    </source>
</reference>
<evidence type="ECO:0000313" key="1">
    <source>
        <dbReference type="EMBL" id="KAK5052437.1"/>
    </source>
</evidence>
<proteinExistence type="predicted"/>
<keyword evidence="2" id="KW-1185">Reference proteome</keyword>
<comment type="caution">
    <text evidence="1">The sequence shown here is derived from an EMBL/GenBank/DDBJ whole genome shotgun (WGS) entry which is preliminary data.</text>
</comment>
<protein>
    <submittedName>
        <fullName evidence="1">Uncharacterized protein</fullName>
    </submittedName>
</protein>
<organism evidence="1 2">
    <name type="scientific">Exophiala sideris</name>
    <dbReference type="NCBI Taxonomy" id="1016849"/>
    <lineage>
        <taxon>Eukaryota</taxon>
        <taxon>Fungi</taxon>
        <taxon>Dikarya</taxon>
        <taxon>Ascomycota</taxon>
        <taxon>Pezizomycotina</taxon>
        <taxon>Eurotiomycetes</taxon>
        <taxon>Chaetothyriomycetidae</taxon>
        <taxon>Chaetothyriales</taxon>
        <taxon>Herpotrichiellaceae</taxon>
        <taxon>Exophiala</taxon>
    </lineage>
</organism>
<name>A0ABR0J0K0_9EURO</name>